<feature type="domain" description="Outer membrane protein beta-barrel" evidence="6">
    <location>
        <begin position="36"/>
        <end position="197"/>
    </location>
</feature>
<evidence type="ECO:0000256" key="5">
    <source>
        <dbReference type="SAM" id="SignalP"/>
    </source>
</evidence>
<dbReference type="Proteomes" id="UP000192273">
    <property type="component" value="Chromosome"/>
</dbReference>
<dbReference type="InterPro" id="IPR011250">
    <property type="entry name" value="OMP/PagP_B-barrel"/>
</dbReference>
<dbReference type="SUPFAM" id="SSF56925">
    <property type="entry name" value="OMPA-like"/>
    <property type="match status" value="1"/>
</dbReference>
<comment type="subcellular location">
    <subcellularLocation>
        <location evidence="1">Membrane</location>
    </subcellularLocation>
</comment>
<gene>
    <name evidence="7" type="ORF">ROSMUCSMR3_02546</name>
</gene>
<evidence type="ECO:0000256" key="1">
    <source>
        <dbReference type="ARBA" id="ARBA00004370"/>
    </source>
</evidence>
<keyword evidence="3" id="KW-0472">Membrane</keyword>
<evidence type="ECO:0000313" key="7">
    <source>
        <dbReference type="EMBL" id="ARE84015.1"/>
    </source>
</evidence>
<dbReference type="GO" id="GO:0016020">
    <property type="term" value="C:membrane"/>
    <property type="evidence" value="ECO:0007669"/>
    <property type="project" value="UniProtKB-SubCell"/>
</dbReference>
<dbReference type="InterPro" id="IPR051692">
    <property type="entry name" value="OMP-like"/>
</dbReference>
<dbReference type="OrthoDB" id="268975at2"/>
<accession>A0A1V0RQT8</accession>
<dbReference type="RefSeq" id="WP_008279448.1">
    <property type="nucleotide sequence ID" value="NZ_CP020474.1"/>
</dbReference>
<reference evidence="7 8" key="1">
    <citation type="submission" date="2017-03" db="EMBL/GenBank/DDBJ databases">
        <title>Genome Sequence of Roseovarius mucosus strain SMR3 Isolated from a culture of the Diatom Skeletonema marinoi.</title>
        <authorList>
            <person name="Topel M."/>
            <person name="Pinder M."/>
            <person name="Johansson O.N."/>
            <person name="Kourtchenko O."/>
            <person name="Godhe A."/>
            <person name="Clarke A.K."/>
        </authorList>
    </citation>
    <scope>NUCLEOTIDE SEQUENCE [LARGE SCALE GENOMIC DNA]</scope>
    <source>
        <strain evidence="7 8">SMR3</strain>
    </source>
</reference>
<dbReference type="Pfam" id="PF13505">
    <property type="entry name" value="OMP_b-brl"/>
    <property type="match status" value="1"/>
</dbReference>
<dbReference type="PANTHER" id="PTHR34001">
    <property type="entry name" value="BLL7405 PROTEIN"/>
    <property type="match status" value="1"/>
</dbReference>
<dbReference type="AlphaFoldDB" id="A0A1V0RQT8"/>
<dbReference type="EMBL" id="CP020474">
    <property type="protein sequence ID" value="ARE84015.1"/>
    <property type="molecule type" value="Genomic_DNA"/>
</dbReference>
<evidence type="ECO:0000259" key="6">
    <source>
        <dbReference type="Pfam" id="PF13505"/>
    </source>
</evidence>
<keyword evidence="8" id="KW-1185">Reference proteome</keyword>
<sequence>MLKTTTALMTATALMAAPAFAGNVQEPTPEPVIAAPVAPPAPVGPNWTGFYAGGQLGYGDVDTGAAGVDGDGLIGGLIAGYDYDYGNNWVVGLGLDYDFADIDLGAAASLEDVFRIKSRLGYKVGNGLLYGTGGYAWADTDTLGDDNGYFFGAGYEHMISQNLSLGGEVLYHKFENFGTAGVDVDATTVQARAAFRF</sequence>
<evidence type="ECO:0000256" key="3">
    <source>
        <dbReference type="ARBA" id="ARBA00023136"/>
    </source>
</evidence>
<dbReference type="Gene3D" id="2.40.160.20">
    <property type="match status" value="1"/>
</dbReference>
<dbReference type="InterPro" id="IPR027385">
    <property type="entry name" value="Beta-barrel_OMP"/>
</dbReference>
<dbReference type="PANTHER" id="PTHR34001:SF3">
    <property type="entry name" value="BLL7405 PROTEIN"/>
    <property type="match status" value="1"/>
</dbReference>
<feature type="signal peptide" evidence="5">
    <location>
        <begin position="1"/>
        <end position="21"/>
    </location>
</feature>
<organism evidence="7 8">
    <name type="scientific">Roseovarius mucosus</name>
    <dbReference type="NCBI Taxonomy" id="215743"/>
    <lineage>
        <taxon>Bacteria</taxon>
        <taxon>Pseudomonadati</taxon>
        <taxon>Pseudomonadota</taxon>
        <taxon>Alphaproteobacteria</taxon>
        <taxon>Rhodobacterales</taxon>
        <taxon>Roseobacteraceae</taxon>
        <taxon>Roseovarius</taxon>
    </lineage>
</organism>
<evidence type="ECO:0000256" key="2">
    <source>
        <dbReference type="ARBA" id="ARBA00022729"/>
    </source>
</evidence>
<name>A0A1V0RQT8_9RHOB</name>
<dbReference type="KEGG" id="rmm:ROSMUCSMR3_02546"/>
<evidence type="ECO:0000256" key="4">
    <source>
        <dbReference type="ARBA" id="ARBA00038306"/>
    </source>
</evidence>
<protein>
    <submittedName>
        <fullName evidence="7">Outer membrane protein beta-barrel domain protein</fullName>
    </submittedName>
</protein>
<proteinExistence type="inferred from homology"/>
<keyword evidence="2 5" id="KW-0732">Signal</keyword>
<comment type="similarity">
    <text evidence="4">Belongs to the Omp25/RopB family.</text>
</comment>
<evidence type="ECO:0000313" key="8">
    <source>
        <dbReference type="Proteomes" id="UP000192273"/>
    </source>
</evidence>
<feature type="chain" id="PRO_5010715692" evidence="5">
    <location>
        <begin position="22"/>
        <end position="197"/>
    </location>
</feature>